<dbReference type="GO" id="GO:0016740">
    <property type="term" value="F:transferase activity"/>
    <property type="evidence" value="ECO:0007669"/>
    <property type="project" value="UniProtKB-KW"/>
</dbReference>
<dbReference type="GO" id="GO:0005524">
    <property type="term" value="F:ATP binding"/>
    <property type="evidence" value="ECO:0007669"/>
    <property type="project" value="UniProtKB-KW"/>
</dbReference>
<dbReference type="InterPro" id="IPR002575">
    <property type="entry name" value="Aminoglycoside_PTrfase"/>
</dbReference>
<dbReference type="EMBL" id="MFSU01000041">
    <property type="protein sequence ID" value="OGI47929.1"/>
    <property type="molecule type" value="Genomic_DNA"/>
</dbReference>
<evidence type="ECO:0000313" key="5">
    <source>
        <dbReference type="Proteomes" id="UP000178885"/>
    </source>
</evidence>
<dbReference type="PANTHER" id="PTHR33540:SF1">
    <property type="entry name" value="N-ACETYLMURAMATE_N-ACETYLGLUCOSAMINE KINASE"/>
    <property type="match status" value="1"/>
</dbReference>
<accession>A0A1F6TS94</accession>
<evidence type="ECO:0000259" key="3">
    <source>
        <dbReference type="Pfam" id="PF01636"/>
    </source>
</evidence>
<sequence>MSDTRLEALRGWLNQVLRVREYDIRPASADASFRRYFRVTAGGASFIAMDAPPGKEDIHPYVRIARRFHALGLNVPEILEEDMAQGFLLLSDLGDRLYLAHLNESSVERLYGDALGALVVLQAGTGTESGFLPDYDAALLHREMELFREWYLGRHLGLDLTRAQHGVLDDAFELLARSALAQPRVWVHRDYHSRNLMVTAVNNPGILDFQDAVLGPVTYDLVSLLRDCYIAWPRARVEEWVKGYHDLALQSGLPVGADDAVFLRWFDLMGVQRHLKATGIFARLNHRDGKPGYLQDIPRTLGYVHEVGARHEGLVPMLGLLRELKVPGAVS</sequence>
<dbReference type="InterPro" id="IPR011009">
    <property type="entry name" value="Kinase-like_dom_sf"/>
</dbReference>
<proteinExistence type="predicted"/>
<name>A0A1F6TS94_9PROT</name>
<dbReference type="Proteomes" id="UP000178885">
    <property type="component" value="Unassembled WGS sequence"/>
</dbReference>
<organism evidence="4 5">
    <name type="scientific">Candidatus Muproteobacteria bacterium RBG_16_65_34</name>
    <dbReference type="NCBI Taxonomy" id="1817760"/>
    <lineage>
        <taxon>Bacteria</taxon>
        <taxon>Pseudomonadati</taxon>
        <taxon>Pseudomonadota</taxon>
        <taxon>Candidatus Muproteobacteria</taxon>
    </lineage>
</organism>
<keyword evidence="4" id="KW-0808">Transferase</keyword>
<protein>
    <submittedName>
        <fullName evidence="4">Aminoglycoside phosphotransferase</fullName>
    </submittedName>
</protein>
<gene>
    <name evidence="4" type="ORF">A2151_01425</name>
</gene>
<dbReference type="SUPFAM" id="SSF56112">
    <property type="entry name" value="Protein kinase-like (PK-like)"/>
    <property type="match status" value="1"/>
</dbReference>
<evidence type="ECO:0000256" key="1">
    <source>
        <dbReference type="ARBA" id="ARBA00022741"/>
    </source>
</evidence>
<keyword evidence="2" id="KW-0067">ATP-binding</keyword>
<dbReference type="STRING" id="1817760.A2151_01425"/>
<reference evidence="4 5" key="1">
    <citation type="journal article" date="2016" name="Nat. Commun.">
        <title>Thousands of microbial genomes shed light on interconnected biogeochemical processes in an aquifer system.</title>
        <authorList>
            <person name="Anantharaman K."/>
            <person name="Brown C.T."/>
            <person name="Hug L.A."/>
            <person name="Sharon I."/>
            <person name="Castelle C.J."/>
            <person name="Probst A.J."/>
            <person name="Thomas B.C."/>
            <person name="Singh A."/>
            <person name="Wilkins M.J."/>
            <person name="Karaoz U."/>
            <person name="Brodie E.L."/>
            <person name="Williams K.H."/>
            <person name="Hubbard S.S."/>
            <person name="Banfield J.F."/>
        </authorList>
    </citation>
    <scope>NUCLEOTIDE SEQUENCE [LARGE SCALE GENOMIC DNA]</scope>
</reference>
<dbReference type="PANTHER" id="PTHR33540">
    <property type="entry name" value="TRNA THREONYLCARBAMOYLADENOSINE BIOSYNTHESIS PROTEIN TSAE"/>
    <property type="match status" value="1"/>
</dbReference>
<evidence type="ECO:0000256" key="2">
    <source>
        <dbReference type="ARBA" id="ARBA00022840"/>
    </source>
</evidence>
<keyword evidence="1" id="KW-0547">Nucleotide-binding</keyword>
<dbReference type="Pfam" id="PF01636">
    <property type="entry name" value="APH"/>
    <property type="match status" value="1"/>
</dbReference>
<evidence type="ECO:0000313" key="4">
    <source>
        <dbReference type="EMBL" id="OGI47929.1"/>
    </source>
</evidence>
<dbReference type="Gene3D" id="3.30.200.20">
    <property type="entry name" value="Phosphorylase Kinase, domain 1"/>
    <property type="match status" value="1"/>
</dbReference>
<comment type="caution">
    <text evidence="4">The sequence shown here is derived from an EMBL/GenBank/DDBJ whole genome shotgun (WGS) entry which is preliminary data.</text>
</comment>
<dbReference type="Gene3D" id="3.90.1200.10">
    <property type="match status" value="1"/>
</dbReference>
<feature type="domain" description="Aminoglycoside phosphotransferase" evidence="3">
    <location>
        <begin position="23"/>
        <end position="246"/>
    </location>
</feature>
<dbReference type="AlphaFoldDB" id="A0A1F6TS94"/>